<reference evidence="9 10" key="1">
    <citation type="submission" date="2016-08" db="EMBL/GenBank/DDBJ databases">
        <authorList>
            <person name="Seilhamer J.J."/>
        </authorList>
    </citation>
    <scope>NUCLEOTIDE SEQUENCE [LARGE SCALE GENOMIC DNA]</scope>
    <source>
        <strain evidence="9">M3/6</strain>
    </source>
</reference>
<dbReference type="Gene3D" id="1.25.40.390">
    <property type="match status" value="1"/>
</dbReference>
<dbReference type="Proteomes" id="UP000187464">
    <property type="component" value="Chromosome I"/>
</dbReference>
<organism evidence="9 10">
    <name type="scientific">Proteiniphilum saccharofermentans</name>
    <dbReference type="NCBI Taxonomy" id="1642647"/>
    <lineage>
        <taxon>Bacteria</taxon>
        <taxon>Pseudomonadati</taxon>
        <taxon>Bacteroidota</taxon>
        <taxon>Bacteroidia</taxon>
        <taxon>Bacteroidales</taxon>
        <taxon>Dysgonomonadaceae</taxon>
        <taxon>Proteiniphilum</taxon>
    </lineage>
</organism>
<evidence type="ECO:0000256" key="2">
    <source>
        <dbReference type="ARBA" id="ARBA00006275"/>
    </source>
</evidence>
<name>A0A1R3SYZ2_9BACT</name>
<evidence type="ECO:0000259" key="7">
    <source>
        <dbReference type="Pfam" id="PF07980"/>
    </source>
</evidence>
<feature type="domain" description="SusD-like N-terminal" evidence="8">
    <location>
        <begin position="21"/>
        <end position="216"/>
    </location>
</feature>
<feature type="domain" description="RagB/SusD" evidence="7">
    <location>
        <begin position="269"/>
        <end position="574"/>
    </location>
</feature>
<keyword evidence="10" id="KW-1185">Reference proteome</keyword>
<dbReference type="STRING" id="1642647.PSM36_2602"/>
<comment type="subcellular location">
    <subcellularLocation>
        <location evidence="1">Cell outer membrane</location>
    </subcellularLocation>
</comment>
<dbReference type="SMART" id="SM00028">
    <property type="entry name" value="TPR"/>
    <property type="match status" value="3"/>
</dbReference>
<evidence type="ECO:0000313" key="9">
    <source>
        <dbReference type="EMBL" id="SCD21403.1"/>
    </source>
</evidence>
<comment type="similarity">
    <text evidence="2">Belongs to the SusD family.</text>
</comment>
<evidence type="ECO:0000256" key="6">
    <source>
        <dbReference type="PROSITE-ProRule" id="PRU00339"/>
    </source>
</evidence>
<dbReference type="InterPro" id="IPR033985">
    <property type="entry name" value="SusD-like_N"/>
</dbReference>
<dbReference type="SUPFAM" id="SSF48452">
    <property type="entry name" value="TPR-like"/>
    <property type="match status" value="1"/>
</dbReference>
<feature type="repeat" description="TPR" evidence="6">
    <location>
        <begin position="205"/>
        <end position="238"/>
    </location>
</feature>
<dbReference type="InterPro" id="IPR019734">
    <property type="entry name" value="TPR_rpt"/>
</dbReference>
<evidence type="ECO:0000259" key="8">
    <source>
        <dbReference type="Pfam" id="PF14322"/>
    </source>
</evidence>
<evidence type="ECO:0000256" key="1">
    <source>
        <dbReference type="ARBA" id="ARBA00004442"/>
    </source>
</evidence>
<dbReference type="EMBL" id="LT605205">
    <property type="protein sequence ID" value="SCD21403.1"/>
    <property type="molecule type" value="Genomic_DNA"/>
</dbReference>
<evidence type="ECO:0000313" key="10">
    <source>
        <dbReference type="Proteomes" id="UP000187464"/>
    </source>
</evidence>
<dbReference type="AlphaFoldDB" id="A0A1R3SYZ2"/>
<dbReference type="Pfam" id="PF07980">
    <property type="entry name" value="SusD_RagB"/>
    <property type="match status" value="1"/>
</dbReference>
<keyword evidence="3" id="KW-0732">Signal</keyword>
<protein>
    <submittedName>
        <fullName evidence="9">SusD family</fullName>
    </submittedName>
</protein>
<keyword evidence="5" id="KW-0998">Cell outer membrane</keyword>
<proteinExistence type="inferred from homology"/>
<dbReference type="KEGG" id="psac:PSM36_2602"/>
<keyword evidence="4" id="KW-0472">Membrane</keyword>
<sequence length="574" mass="65709">MRKIYLFIIVAFIAMNGCYDLDRSPFDQLSSATFWKTEDQCKQGLMGVYATFKRTDLYGKQFLTDINSDVAVGYDQYEALILGTATPTTGFLNGKWQNGYNSIQGANLAIRGISSSEIDEETKKMLIGEAKFLRALAYFHLFDYFGGLPIYDETTNLETDINNLDKPRSSAEDTRQFIIKDLQDATQAGLPDKWDAANYGRATKSSVYALLGKVQLYNKDYQAAINSFEEVLKPQYGHSLHPDFAELFTPAGNGSPEAVFTIVNIGNIGQMYGMPFAFYAGTRNTRGSCWNNTVPSTGLADMYEYKDGRPFDWNELFPGYTTSNDVKERVWRCLSTDDGTRILEIPEEAETIMEMYEQRDPRMSATLIMPYTKYLGWYSNAPREMDFYFAKKADGGIVGLNEANGFMRNNRGGWETYFWRKYVPEGDWDGTATNREHTPVNYSIIRLADVYLMLAECYNEVGNQDKAVEYINKVRARVDMALLNSGPAHLEARTKEEVFNRIFKEKAYELANEGFRDSDLRRWRLSHTMLNKDELGITGKRLLTRKFNEDRDYLWPIPSDEIEKNESLTQNPGW</sequence>
<dbReference type="InterPro" id="IPR011990">
    <property type="entry name" value="TPR-like_helical_dom_sf"/>
</dbReference>
<dbReference type="Pfam" id="PF14322">
    <property type="entry name" value="SusD-like_3"/>
    <property type="match status" value="1"/>
</dbReference>
<evidence type="ECO:0000256" key="4">
    <source>
        <dbReference type="ARBA" id="ARBA00023136"/>
    </source>
</evidence>
<evidence type="ECO:0000256" key="5">
    <source>
        <dbReference type="ARBA" id="ARBA00023237"/>
    </source>
</evidence>
<gene>
    <name evidence="9" type="ORF">PSM36_2602</name>
</gene>
<dbReference type="RefSeq" id="WP_076931256.1">
    <property type="nucleotide sequence ID" value="NZ_LT605205.1"/>
</dbReference>
<accession>A0A1R3SYZ2</accession>
<keyword evidence="6" id="KW-0802">TPR repeat</keyword>
<dbReference type="InterPro" id="IPR012944">
    <property type="entry name" value="SusD_RagB_dom"/>
</dbReference>
<evidence type="ECO:0000256" key="3">
    <source>
        <dbReference type="ARBA" id="ARBA00022729"/>
    </source>
</evidence>
<dbReference type="GO" id="GO:0009279">
    <property type="term" value="C:cell outer membrane"/>
    <property type="evidence" value="ECO:0007669"/>
    <property type="project" value="UniProtKB-SubCell"/>
</dbReference>
<dbReference type="PROSITE" id="PS50005">
    <property type="entry name" value="TPR"/>
    <property type="match status" value="1"/>
</dbReference>